<accession>A0A7C9BLH4</accession>
<sequence length="99" mass="10913">MELGIMEFTAIENMAFQDAPPAACEVEHYGVYFRDEYFGRVPASLLPDVKTAMASAGGFDCQPDQRTITSLHKPGHYASMCREIVSLVLDHTKGSSELN</sequence>
<proteinExistence type="predicted"/>
<name>A0A7C9BLH4_9BACT</name>
<protein>
    <submittedName>
        <fullName evidence="1">Uncharacterized protein</fullName>
    </submittedName>
</protein>
<organism evidence="1 2">
    <name type="scientific">Salmonirosea aquatica</name>
    <dbReference type="NCBI Taxonomy" id="2654236"/>
    <lineage>
        <taxon>Bacteria</taxon>
        <taxon>Pseudomonadati</taxon>
        <taxon>Bacteroidota</taxon>
        <taxon>Cytophagia</taxon>
        <taxon>Cytophagales</taxon>
        <taxon>Spirosomataceae</taxon>
        <taxon>Salmonirosea</taxon>
    </lineage>
</organism>
<dbReference type="Proteomes" id="UP000479293">
    <property type="component" value="Unassembled WGS sequence"/>
</dbReference>
<reference evidence="1 2" key="1">
    <citation type="submission" date="2019-10" db="EMBL/GenBank/DDBJ databases">
        <title>Draft Genome Sequence of Cytophagaceae sp. SJW1-29.</title>
        <authorList>
            <person name="Choi A."/>
        </authorList>
    </citation>
    <scope>NUCLEOTIDE SEQUENCE [LARGE SCALE GENOMIC DNA]</scope>
    <source>
        <strain evidence="1 2">SJW1-29</strain>
    </source>
</reference>
<comment type="caution">
    <text evidence="1">The sequence shown here is derived from an EMBL/GenBank/DDBJ whole genome shotgun (WGS) entry which is preliminary data.</text>
</comment>
<dbReference type="EMBL" id="WHLY01000002">
    <property type="protein sequence ID" value="MPR36577.1"/>
    <property type="molecule type" value="Genomic_DNA"/>
</dbReference>
<evidence type="ECO:0000313" key="2">
    <source>
        <dbReference type="Proteomes" id="UP000479293"/>
    </source>
</evidence>
<gene>
    <name evidence="1" type="ORF">GBK04_25355</name>
</gene>
<evidence type="ECO:0000313" key="1">
    <source>
        <dbReference type="EMBL" id="MPR36577.1"/>
    </source>
</evidence>
<dbReference type="RefSeq" id="WP_152764610.1">
    <property type="nucleotide sequence ID" value="NZ_WHLY01000002.1"/>
</dbReference>
<keyword evidence="2" id="KW-1185">Reference proteome</keyword>
<dbReference type="AlphaFoldDB" id="A0A7C9BLH4"/>